<dbReference type="CDD" id="cd04182">
    <property type="entry name" value="GT_2_like_f"/>
    <property type="match status" value="1"/>
</dbReference>
<dbReference type="GeneID" id="97242404"/>
<dbReference type="Pfam" id="PF12804">
    <property type="entry name" value="NTP_transf_3"/>
    <property type="match status" value="1"/>
</dbReference>
<dbReference type="InterPro" id="IPR036425">
    <property type="entry name" value="MoaB/Mog-like_dom_sf"/>
</dbReference>
<dbReference type="InterPro" id="IPR012184">
    <property type="entry name" value="Bifunc_Mopterin-bd"/>
</dbReference>
<dbReference type="AlphaFoldDB" id="A0A162KJQ3"/>
<gene>
    <name evidence="3" type="ORF">AUP44_08620</name>
</gene>
<dbReference type="PANTHER" id="PTHR43777:SF1">
    <property type="entry name" value="MOLYBDENUM COFACTOR CYTIDYLYLTRANSFERASE"/>
    <property type="match status" value="1"/>
</dbReference>
<dbReference type="OrthoDB" id="9779263at2"/>
<evidence type="ECO:0000259" key="2">
    <source>
        <dbReference type="Pfam" id="PF12804"/>
    </source>
</evidence>
<protein>
    <recommendedName>
        <fullName evidence="2">MobA-like NTP transferase domain-containing protein</fullName>
    </recommendedName>
</protein>
<dbReference type="Gene3D" id="3.40.980.10">
    <property type="entry name" value="MoaB/Mog-like domain"/>
    <property type="match status" value="1"/>
</dbReference>
<dbReference type="Gene3D" id="3.90.550.10">
    <property type="entry name" value="Spore Coat Polysaccharide Biosynthesis Protein SpsA, Chain A"/>
    <property type="match status" value="1"/>
</dbReference>
<evidence type="ECO:0000256" key="1">
    <source>
        <dbReference type="ARBA" id="ARBA00022842"/>
    </source>
</evidence>
<feature type="domain" description="MobA-like NTP transferase" evidence="2">
    <location>
        <begin position="354"/>
        <end position="517"/>
    </location>
</feature>
<evidence type="ECO:0000313" key="3">
    <source>
        <dbReference type="EMBL" id="KYO51449.1"/>
    </source>
</evidence>
<dbReference type="SUPFAM" id="SSF53218">
    <property type="entry name" value="Molybdenum cofactor biosynthesis proteins"/>
    <property type="match status" value="1"/>
</dbReference>
<dbReference type="InterPro" id="IPR029044">
    <property type="entry name" value="Nucleotide-diphossugar_trans"/>
</dbReference>
<proteinExistence type="predicted"/>
<sequence length="563" mass="59170">MDFSEHPLDDADGVLLAHAIAVEGRVLKKGHRLDPETIELIRKEGRTSVLGARLGPDDVHEDEAARLVAQAVAGPNARIARAFTGRVNLYAATRGLCRIDEALIKAINRVDEAITIATLADDTACESGEMLATIKIIPFAAPRAALDRVLAVIAKAGRPAIRIAPWQVIHAALILTELPHLKQSIYEETARAIGSRLMHLGARTPVIERVPHDRTRLARALADIAREPMDLIVVAGASAIVDRADVIPAALTDIGGTIVRLGMPVDPGNLLMLGRLAGRPVIGAPGCARSPKINGFDRVLQRAAAGEAIEALDIADFGVGGLLKEVGERPLPRAAASPGPRRGAPKSVRNVASVVLAAGRGTRMGGPVNKLVREIMGKPLIGHVLDAALESRLRALTVVTNTDPSVRLAIGGRPVPVVVNEEPEAGMSRSLAIGLADVPDGAEAALVLLADMPGITPRHIDMLIDAYDPDEGRLIVVPVWQGKRGNPVLFDRRFFAEMMAQTGDRGARDVIRAHEDVVVEVDMPDAACLGDIDTPEALAAAEAAARAQGLPPASGAPLPAAGG</sequence>
<dbReference type="RefSeq" id="WP_062766065.1">
    <property type="nucleotide sequence ID" value="NZ_CP121045.1"/>
</dbReference>
<reference evidence="3 4" key="1">
    <citation type="submission" date="2015-12" db="EMBL/GenBank/DDBJ databases">
        <title>Genome sequence of Tistrella mobilis MCCC 1A02139.</title>
        <authorList>
            <person name="Lu L."/>
            <person name="Lai Q."/>
            <person name="Shao Z."/>
            <person name="Qian P."/>
        </authorList>
    </citation>
    <scope>NUCLEOTIDE SEQUENCE [LARGE SCALE GENOMIC DNA]</scope>
    <source>
        <strain evidence="3 4">MCCC 1A02139</strain>
    </source>
</reference>
<keyword evidence="1" id="KW-0460">Magnesium</keyword>
<dbReference type="SUPFAM" id="SSF53448">
    <property type="entry name" value="Nucleotide-diphospho-sugar transferases"/>
    <property type="match status" value="1"/>
</dbReference>
<evidence type="ECO:0000313" key="4">
    <source>
        <dbReference type="Proteomes" id="UP000075787"/>
    </source>
</evidence>
<dbReference type="PIRSF" id="PIRSF036626">
    <property type="entry name" value="MPTBd_MobAlike"/>
    <property type="match status" value="1"/>
</dbReference>
<dbReference type="InterPro" id="IPR025877">
    <property type="entry name" value="MobA-like_NTP_Trfase"/>
</dbReference>
<dbReference type="EMBL" id="LPZR01000172">
    <property type="protein sequence ID" value="KYO51449.1"/>
    <property type="molecule type" value="Genomic_DNA"/>
</dbReference>
<dbReference type="GO" id="GO:0016779">
    <property type="term" value="F:nucleotidyltransferase activity"/>
    <property type="evidence" value="ECO:0007669"/>
    <property type="project" value="UniProtKB-ARBA"/>
</dbReference>
<dbReference type="PANTHER" id="PTHR43777">
    <property type="entry name" value="MOLYBDENUM COFACTOR CYTIDYLYLTRANSFERASE"/>
    <property type="match status" value="1"/>
</dbReference>
<organism evidence="3 4">
    <name type="scientific">Tistrella mobilis</name>
    <dbReference type="NCBI Taxonomy" id="171437"/>
    <lineage>
        <taxon>Bacteria</taxon>
        <taxon>Pseudomonadati</taxon>
        <taxon>Pseudomonadota</taxon>
        <taxon>Alphaproteobacteria</taxon>
        <taxon>Geminicoccales</taxon>
        <taxon>Geminicoccaceae</taxon>
        <taxon>Tistrella</taxon>
    </lineage>
</organism>
<dbReference type="Proteomes" id="UP000075787">
    <property type="component" value="Unassembled WGS sequence"/>
</dbReference>
<name>A0A162KJQ3_9PROT</name>
<accession>A0A162KJQ3</accession>
<dbReference type="CDD" id="cd03522">
    <property type="entry name" value="MoeA_like"/>
    <property type="match status" value="1"/>
</dbReference>
<comment type="caution">
    <text evidence="3">The sequence shown here is derived from an EMBL/GenBank/DDBJ whole genome shotgun (WGS) entry which is preliminary data.</text>
</comment>